<dbReference type="Ensembl" id="ENSCSAVT00000012626.1">
    <property type="protein sequence ID" value="ENSCSAVP00000012482.1"/>
    <property type="gene ID" value="ENSCSAVG00000007328.1"/>
</dbReference>
<dbReference type="Gene3D" id="2.30.30.140">
    <property type="match status" value="1"/>
</dbReference>
<dbReference type="HOGENOM" id="CLU_056816_0_0_1"/>
<proteinExistence type="predicted"/>
<dbReference type="AlphaFoldDB" id="H2Z4H0"/>
<dbReference type="STRING" id="51511.ENSCSAVP00000012482"/>
<organism evidence="3 4">
    <name type="scientific">Ciona savignyi</name>
    <name type="common">Pacific transparent sea squirt</name>
    <dbReference type="NCBI Taxonomy" id="51511"/>
    <lineage>
        <taxon>Eukaryota</taxon>
        <taxon>Metazoa</taxon>
        <taxon>Chordata</taxon>
        <taxon>Tunicata</taxon>
        <taxon>Ascidiacea</taxon>
        <taxon>Phlebobranchia</taxon>
        <taxon>Cionidae</taxon>
        <taxon>Ciona</taxon>
    </lineage>
</organism>
<dbReference type="OMA" id="YSHATNX"/>
<evidence type="ECO:0000313" key="4">
    <source>
        <dbReference type="Proteomes" id="UP000007875"/>
    </source>
</evidence>
<reference evidence="4" key="1">
    <citation type="submission" date="2003-08" db="EMBL/GenBank/DDBJ databases">
        <authorList>
            <person name="Birren B."/>
            <person name="Nusbaum C."/>
            <person name="Abebe A."/>
            <person name="Abouelleil A."/>
            <person name="Adekoya E."/>
            <person name="Ait-zahra M."/>
            <person name="Allen N."/>
            <person name="Allen T."/>
            <person name="An P."/>
            <person name="Anderson M."/>
            <person name="Anderson S."/>
            <person name="Arachchi H."/>
            <person name="Armbruster J."/>
            <person name="Bachantsang P."/>
            <person name="Baldwin J."/>
            <person name="Barry A."/>
            <person name="Bayul T."/>
            <person name="Blitshsteyn B."/>
            <person name="Bloom T."/>
            <person name="Blye J."/>
            <person name="Boguslavskiy L."/>
            <person name="Borowsky M."/>
            <person name="Boukhgalter B."/>
            <person name="Brunache A."/>
            <person name="Butler J."/>
            <person name="Calixte N."/>
            <person name="Calvo S."/>
            <person name="Camarata J."/>
            <person name="Campo K."/>
            <person name="Chang J."/>
            <person name="Cheshatsang Y."/>
            <person name="Citroen M."/>
            <person name="Collymore A."/>
            <person name="Considine T."/>
            <person name="Cook A."/>
            <person name="Cooke P."/>
            <person name="Corum B."/>
            <person name="Cuomo C."/>
            <person name="David R."/>
            <person name="Dawoe T."/>
            <person name="Degray S."/>
            <person name="Dodge S."/>
            <person name="Dooley K."/>
            <person name="Dorje P."/>
            <person name="Dorjee K."/>
            <person name="Dorris L."/>
            <person name="Duffey N."/>
            <person name="Dupes A."/>
            <person name="Elkins T."/>
            <person name="Engels R."/>
            <person name="Erickson J."/>
            <person name="Farina A."/>
            <person name="Faro S."/>
            <person name="Ferreira P."/>
            <person name="Fischer H."/>
            <person name="Fitzgerald M."/>
            <person name="Foley K."/>
            <person name="Gage D."/>
            <person name="Galagan J."/>
            <person name="Gearin G."/>
            <person name="Gnerre S."/>
            <person name="Gnirke A."/>
            <person name="Goyette A."/>
            <person name="Graham J."/>
            <person name="Grandbois E."/>
            <person name="Gyaltsen K."/>
            <person name="Hafez N."/>
            <person name="Hagopian D."/>
            <person name="Hagos B."/>
            <person name="Hall J."/>
            <person name="Hatcher B."/>
            <person name="Heller A."/>
            <person name="Higgins H."/>
            <person name="Honan T."/>
            <person name="Horn A."/>
            <person name="Houde N."/>
            <person name="Hughes L."/>
            <person name="Hulme W."/>
            <person name="Husby E."/>
            <person name="Iliev I."/>
            <person name="Jaffe D."/>
            <person name="Jones C."/>
            <person name="Kamal M."/>
            <person name="Kamat A."/>
            <person name="Kamvysselis M."/>
            <person name="Karlsson E."/>
            <person name="Kells C."/>
            <person name="Kieu A."/>
            <person name="Kisner P."/>
            <person name="Kodira C."/>
            <person name="Kulbokas E."/>
            <person name="Labutti K."/>
            <person name="Lama D."/>
            <person name="Landers T."/>
            <person name="Leger J."/>
            <person name="Levine S."/>
            <person name="Lewis D."/>
            <person name="Lewis T."/>
            <person name="Lindblad-toh K."/>
            <person name="Liu X."/>
            <person name="Lokyitsang T."/>
            <person name="Lokyitsang Y."/>
            <person name="Lucien O."/>
            <person name="Lui A."/>
            <person name="Ma L.J."/>
            <person name="Mabbitt R."/>
            <person name="Macdonald J."/>
            <person name="Maclean C."/>
            <person name="Major J."/>
            <person name="Manning J."/>
            <person name="Marabella R."/>
            <person name="Maru K."/>
            <person name="Matthews C."/>
            <person name="Mauceli E."/>
            <person name="Mccarthy M."/>
            <person name="Mcdonough S."/>
            <person name="Mcghee T."/>
            <person name="Meldrim J."/>
            <person name="Meneus L."/>
            <person name="Mesirov J."/>
            <person name="Mihalev A."/>
            <person name="Mihova T."/>
            <person name="Mikkelsen T."/>
            <person name="Mlenga V."/>
            <person name="Moru K."/>
            <person name="Mozes J."/>
            <person name="Mulrain L."/>
            <person name="Munson G."/>
            <person name="Naylor J."/>
            <person name="Newes C."/>
            <person name="Nguyen C."/>
            <person name="Nguyen N."/>
            <person name="Nguyen T."/>
            <person name="Nicol R."/>
            <person name="Nielsen C."/>
            <person name="Nizzari M."/>
            <person name="Norbu C."/>
            <person name="Norbu N."/>
            <person name="O'donnell P."/>
            <person name="Okoawo O."/>
            <person name="O'leary S."/>
            <person name="Omotosho B."/>
            <person name="O'neill K."/>
            <person name="Osman S."/>
            <person name="Parker S."/>
            <person name="Perrin D."/>
            <person name="Phunkhang P."/>
            <person name="Piqani B."/>
            <person name="Purcell S."/>
            <person name="Rachupka T."/>
            <person name="Ramasamy U."/>
            <person name="Rameau R."/>
            <person name="Ray V."/>
            <person name="Raymond C."/>
            <person name="Retta R."/>
            <person name="Richardson S."/>
            <person name="Rise C."/>
            <person name="Rodriguez J."/>
            <person name="Rogers J."/>
            <person name="Rogov P."/>
            <person name="Rutman M."/>
            <person name="Schupbach R."/>
            <person name="Seaman C."/>
            <person name="Settipalli S."/>
            <person name="Sharpe T."/>
            <person name="Sheridan J."/>
            <person name="Sherpa N."/>
            <person name="Shi J."/>
            <person name="Smirnov S."/>
            <person name="Smith C."/>
            <person name="Sougnez C."/>
            <person name="Spencer B."/>
            <person name="Stalker J."/>
            <person name="Stange-thomann N."/>
            <person name="Stavropoulos S."/>
            <person name="Stetson K."/>
            <person name="Stone C."/>
            <person name="Stone S."/>
            <person name="Stubbs M."/>
            <person name="Talamas J."/>
            <person name="Tchuinga P."/>
            <person name="Tenzing P."/>
            <person name="Tesfaye S."/>
            <person name="Theodore J."/>
            <person name="Thoulutsang Y."/>
            <person name="Topham K."/>
            <person name="Towey S."/>
            <person name="Tsamla T."/>
            <person name="Tsomo N."/>
            <person name="Vallee D."/>
            <person name="Vassiliev H."/>
            <person name="Venkataraman V."/>
            <person name="Vinson J."/>
            <person name="Vo A."/>
            <person name="Wade C."/>
            <person name="Wang S."/>
            <person name="Wangchuk T."/>
            <person name="Wangdi T."/>
            <person name="Whittaker C."/>
            <person name="Wilkinson J."/>
            <person name="Wu Y."/>
            <person name="Wyman D."/>
            <person name="Yadav S."/>
            <person name="Yang S."/>
            <person name="Yang X."/>
            <person name="Yeager S."/>
            <person name="Yee E."/>
            <person name="Young G."/>
            <person name="Zainoun J."/>
            <person name="Zembeck L."/>
            <person name="Zimmer A."/>
            <person name="Zody M."/>
            <person name="Lander E."/>
        </authorList>
    </citation>
    <scope>NUCLEOTIDE SEQUENCE [LARGE SCALE GENOMIC DNA]</scope>
</reference>
<reference evidence="3" key="2">
    <citation type="submission" date="2025-08" db="UniProtKB">
        <authorList>
            <consortium name="Ensembl"/>
        </authorList>
    </citation>
    <scope>IDENTIFICATION</scope>
</reference>
<dbReference type="PANTHER" id="PTHR21539">
    <property type="entry name" value="SAGA-ASSOCIATED FACTOR 29"/>
    <property type="match status" value="1"/>
</dbReference>
<dbReference type="PROSITE" id="PS51518">
    <property type="entry name" value="SGF29_C"/>
    <property type="match status" value="1"/>
</dbReference>
<dbReference type="FunFam" id="2.30.30.140:FF:000026">
    <property type="entry name" value="SAGA-associated factor 29 homolog"/>
    <property type="match status" value="1"/>
</dbReference>
<dbReference type="InterPro" id="IPR047288">
    <property type="entry name" value="Tudor_SGF29_rpt1"/>
</dbReference>
<dbReference type="GeneTree" id="ENSGT00390000015229"/>
<evidence type="ECO:0000256" key="1">
    <source>
        <dbReference type="SAM" id="MobiDB-lite"/>
    </source>
</evidence>
<evidence type="ECO:0000259" key="2">
    <source>
        <dbReference type="PROSITE" id="PS51518"/>
    </source>
</evidence>
<feature type="region of interest" description="Disordered" evidence="1">
    <location>
        <begin position="1"/>
        <end position="24"/>
    </location>
</feature>
<evidence type="ECO:0000313" key="3">
    <source>
        <dbReference type="Ensembl" id="ENSCSAVP00000012482.1"/>
    </source>
</evidence>
<dbReference type="InterPro" id="IPR037802">
    <property type="entry name" value="SGF29"/>
</dbReference>
<sequence>MLRRGKLQGSDGGSPSPLTLSPSVSTATNNQLTFVECESKVQELLTELHEVIKVTQKQREEGNINLEAIGKTQEKMQGEVKLSTYFKQKLRNLYSAALDDADSESDLLKKGLDIIAKIKAVQEEKRIAARLSSYNPLDDQPRKSMRRGVLMSMLQKSAQTLPLWIGKPNEKIPPLCGAVCAGPDYIAKPGDKVAARVKTDEPEEQWILAEVVTFNTYLQKYEVDDIDEEGREHHVLSKRRV</sequence>
<dbReference type="FunCoup" id="H2Z4H0">
    <property type="interactions" value="49"/>
</dbReference>
<name>H2Z4H0_CIOSA</name>
<reference evidence="3" key="3">
    <citation type="submission" date="2025-09" db="UniProtKB">
        <authorList>
            <consortium name="Ensembl"/>
        </authorList>
    </citation>
    <scope>IDENTIFICATION</scope>
</reference>
<dbReference type="InterPro" id="IPR010750">
    <property type="entry name" value="SGF29_tudor-like_dom"/>
</dbReference>
<keyword evidence="4" id="KW-1185">Reference proteome</keyword>
<accession>H2Z4H0</accession>
<dbReference type="InParanoid" id="H2Z4H0"/>
<feature type="compositionally biased region" description="Low complexity" evidence="1">
    <location>
        <begin position="13"/>
        <end position="24"/>
    </location>
</feature>
<dbReference type="PANTHER" id="PTHR21539:SF0">
    <property type="entry name" value="SAGA-ASSOCIATED FACTOR 29"/>
    <property type="match status" value="1"/>
</dbReference>
<protein>
    <recommendedName>
        <fullName evidence="2">SGF29 C-terminal domain-containing protein</fullName>
    </recommendedName>
</protein>
<feature type="domain" description="SGF29 C-terminal" evidence="2">
    <location>
        <begin position="183"/>
        <end position="241"/>
    </location>
</feature>
<dbReference type="CDD" id="cd20393">
    <property type="entry name" value="Tudor_SGF29_rpt1"/>
    <property type="match status" value="1"/>
</dbReference>
<dbReference type="GO" id="GO:0000124">
    <property type="term" value="C:SAGA complex"/>
    <property type="evidence" value="ECO:0007669"/>
    <property type="project" value="InterPro"/>
</dbReference>
<dbReference type="Proteomes" id="UP000007875">
    <property type="component" value="Unassembled WGS sequence"/>
</dbReference>
<dbReference type="eggNOG" id="KOG3038">
    <property type="taxonomic scope" value="Eukaryota"/>
</dbReference>
<dbReference type="Pfam" id="PF07039">
    <property type="entry name" value="SGF29_Tudor"/>
    <property type="match status" value="1"/>
</dbReference>